<dbReference type="AlphaFoldDB" id="A0A8S1ADD3"/>
<feature type="coiled-coil region" evidence="1">
    <location>
        <begin position="114"/>
        <end position="166"/>
    </location>
</feature>
<evidence type="ECO:0000256" key="1">
    <source>
        <dbReference type="SAM" id="Coils"/>
    </source>
</evidence>
<accession>A0A8S1ADD3</accession>
<dbReference type="InterPro" id="IPR036691">
    <property type="entry name" value="Endo/exonu/phosph_ase_sf"/>
</dbReference>
<protein>
    <recommendedName>
        <fullName evidence="4">Endonuclease/exonuclease/phosphatase domain-containing protein</fullName>
    </recommendedName>
</protein>
<dbReference type="Gene3D" id="3.60.10.10">
    <property type="entry name" value="Endonuclease/exonuclease/phosphatase"/>
    <property type="match status" value="1"/>
</dbReference>
<keyword evidence="3" id="KW-1185">Reference proteome</keyword>
<evidence type="ECO:0000313" key="3">
    <source>
        <dbReference type="Proteomes" id="UP000494106"/>
    </source>
</evidence>
<dbReference type="PANTHER" id="PTHR33776">
    <property type="entry name" value="ENDO/EXONUCLEASE/PHOSPHATASE DOMAIN-CONTAINING PROTEIN"/>
    <property type="match status" value="1"/>
</dbReference>
<name>A0A8S1ADD3_ARCPL</name>
<organism evidence="2 3">
    <name type="scientific">Arctia plantaginis</name>
    <name type="common">Wood tiger moth</name>
    <name type="synonym">Phalaena plantaginis</name>
    <dbReference type="NCBI Taxonomy" id="874455"/>
    <lineage>
        <taxon>Eukaryota</taxon>
        <taxon>Metazoa</taxon>
        <taxon>Ecdysozoa</taxon>
        <taxon>Arthropoda</taxon>
        <taxon>Hexapoda</taxon>
        <taxon>Insecta</taxon>
        <taxon>Pterygota</taxon>
        <taxon>Neoptera</taxon>
        <taxon>Endopterygota</taxon>
        <taxon>Lepidoptera</taxon>
        <taxon>Glossata</taxon>
        <taxon>Ditrysia</taxon>
        <taxon>Noctuoidea</taxon>
        <taxon>Erebidae</taxon>
        <taxon>Arctiinae</taxon>
        <taxon>Arctia</taxon>
    </lineage>
</organism>
<dbReference type="EMBL" id="CADEBC010000519">
    <property type="protein sequence ID" value="CAB3243565.1"/>
    <property type="molecule type" value="Genomic_DNA"/>
</dbReference>
<reference evidence="2 3" key="1">
    <citation type="submission" date="2020-04" db="EMBL/GenBank/DDBJ databases">
        <authorList>
            <person name="Wallbank WR R."/>
            <person name="Pardo Diaz C."/>
            <person name="Kozak K."/>
            <person name="Martin S."/>
            <person name="Jiggins C."/>
            <person name="Moest M."/>
            <person name="Warren A I."/>
            <person name="Byers J.R.P. K."/>
            <person name="Montejo-Kovacevich G."/>
            <person name="Yen C E."/>
        </authorList>
    </citation>
    <scope>NUCLEOTIDE SEQUENCE [LARGE SCALE GENOMIC DNA]</scope>
</reference>
<dbReference type="Proteomes" id="UP000494106">
    <property type="component" value="Unassembled WGS sequence"/>
</dbReference>
<dbReference type="PANTHER" id="PTHR33776:SF4">
    <property type="entry name" value="ENDONUCLEASE_EXONUCLEASE_PHOSPHATASE DOMAIN-CONTAINING PROTEIN"/>
    <property type="match status" value="1"/>
</dbReference>
<evidence type="ECO:0008006" key="4">
    <source>
        <dbReference type="Google" id="ProtNLM"/>
    </source>
</evidence>
<dbReference type="OrthoDB" id="6930323at2759"/>
<keyword evidence="1" id="KW-0175">Coiled coil</keyword>
<evidence type="ECO:0000313" key="2">
    <source>
        <dbReference type="EMBL" id="CAB3243565.1"/>
    </source>
</evidence>
<gene>
    <name evidence="2" type="ORF">APLA_LOCUS9545</name>
</gene>
<dbReference type="SUPFAM" id="SSF56219">
    <property type="entry name" value="DNase I-like"/>
    <property type="match status" value="1"/>
</dbReference>
<comment type="caution">
    <text evidence="2">The sequence shown here is derived from an EMBL/GenBank/DDBJ whole genome shotgun (WGS) entry which is preliminary data.</text>
</comment>
<proteinExistence type="predicted"/>
<sequence>MPINRSPPLTATTKLSLTTPVLAPLQHSSSVPNIASEEREKRPECDIPNITQRNKRKCLDLDLDTQHDNQISVFMSEMKTVFLEFKEQQDKKIEKIYTSIEEIKAQNVTIQSTVTFLSQNYDALQDRINQLETQLVTERETNLLHLQKLEDNLEKMERGARSTCVEIRNIPVKPQESKESLAAMVTRIGSLINVPVQVHDVRDIFRTRSKDVDSRPIIVEFTTNLLKEKFIYMQRKFNKENKLSTEHLRLECWLSKCPHLPTIPGYESFQSDFHNQNEGVVVYIKSDVPFIVEYPGVADANCLIVKLREDTALVAIYRSPSHVNPQNFIYSLDITLNSLKTFKTIVLIGDINIDISPINSDKHSDFYLDTLASHGMLPGHLFPTREQRCIDHSAIKSNKSAVTLVLDSFITDHAPVIISCDCHLPSSKVATQKLRIDEKACVLALEQTDFSRVFECDDANMAAAELVNTIAAIVTDNTRSFCIPKLGTPVLQNYVVPNS</sequence>